<organism evidence="2 3">
    <name type="scientific">Bathymodiolus azoricus thioautotrophic gill symbiont</name>
    <dbReference type="NCBI Taxonomy" id="235205"/>
    <lineage>
        <taxon>Bacteria</taxon>
        <taxon>Pseudomonadati</taxon>
        <taxon>Pseudomonadota</taxon>
        <taxon>Gammaproteobacteria</taxon>
        <taxon>sulfur-oxidizing symbionts</taxon>
    </lineage>
</organism>
<evidence type="ECO:0000313" key="2">
    <source>
        <dbReference type="EMBL" id="SEH89551.1"/>
    </source>
</evidence>
<keyword evidence="1" id="KW-1133">Transmembrane helix</keyword>
<sequence>MIFIKPKFFFSALMFGASILFSLILNVFIFLGDS</sequence>
<keyword evidence="1" id="KW-0812">Transmembrane</keyword>
<dbReference type="Proteomes" id="UP000198559">
    <property type="component" value="Unassembled WGS sequence"/>
</dbReference>
<dbReference type="EMBL" id="CVUD02000220">
    <property type="protein sequence ID" value="SEH89551.1"/>
    <property type="molecule type" value="Genomic_DNA"/>
</dbReference>
<evidence type="ECO:0000256" key="1">
    <source>
        <dbReference type="SAM" id="Phobius"/>
    </source>
</evidence>
<reference evidence="3" key="1">
    <citation type="submission" date="2016-06" db="EMBL/GenBank/DDBJ databases">
        <authorList>
            <person name="Petersen J."/>
            <person name="Sayavedra L."/>
        </authorList>
    </citation>
    <scope>NUCLEOTIDE SEQUENCE [LARGE SCALE GENOMIC DNA]</scope>
    <source>
        <strain evidence="3">BazSymB</strain>
    </source>
</reference>
<feature type="transmembrane region" description="Helical" evidence="1">
    <location>
        <begin position="12"/>
        <end position="31"/>
    </location>
</feature>
<proteinExistence type="predicted"/>
<name>A0A1H6LXD5_9GAMM</name>
<gene>
    <name evidence="2" type="ORF">BAZSYMB_SCAFFOLD00039_9</name>
</gene>
<evidence type="ECO:0000313" key="3">
    <source>
        <dbReference type="Proteomes" id="UP000198559"/>
    </source>
</evidence>
<accession>A0A1H6LXD5</accession>
<dbReference type="AlphaFoldDB" id="A0A1H6LXD5"/>
<keyword evidence="1" id="KW-0472">Membrane</keyword>
<protein>
    <submittedName>
        <fullName evidence="2">Secreted protein</fullName>
    </submittedName>
</protein>